<feature type="compositionally biased region" description="Acidic residues" evidence="1">
    <location>
        <begin position="212"/>
        <end position="225"/>
    </location>
</feature>
<evidence type="ECO:0008006" key="4">
    <source>
        <dbReference type="Google" id="ProtNLM"/>
    </source>
</evidence>
<dbReference type="PANTHER" id="PTHR31343">
    <property type="entry name" value="T15D22.8"/>
    <property type="match status" value="1"/>
</dbReference>
<feature type="region of interest" description="Disordered" evidence="1">
    <location>
        <begin position="19"/>
        <end position="107"/>
    </location>
</feature>
<evidence type="ECO:0000313" key="3">
    <source>
        <dbReference type="Proteomes" id="UP001497512"/>
    </source>
</evidence>
<feature type="compositionally biased region" description="Polar residues" evidence="1">
    <location>
        <begin position="31"/>
        <end position="41"/>
    </location>
</feature>
<proteinExistence type="predicted"/>
<accession>A0ABP0UA89</accession>
<organism evidence="2 3">
    <name type="scientific">Sphagnum troendelagicum</name>
    <dbReference type="NCBI Taxonomy" id="128251"/>
    <lineage>
        <taxon>Eukaryota</taxon>
        <taxon>Viridiplantae</taxon>
        <taxon>Streptophyta</taxon>
        <taxon>Embryophyta</taxon>
        <taxon>Bryophyta</taxon>
        <taxon>Sphagnophytina</taxon>
        <taxon>Sphagnopsida</taxon>
        <taxon>Sphagnales</taxon>
        <taxon>Sphagnaceae</taxon>
        <taxon>Sphagnum</taxon>
    </lineage>
</organism>
<keyword evidence="3" id="KW-1185">Reference proteome</keyword>
<protein>
    <recommendedName>
        <fullName evidence="4">DUF789 domain-containing protein</fullName>
    </recommendedName>
</protein>
<dbReference type="InterPro" id="IPR008507">
    <property type="entry name" value="DUF789"/>
</dbReference>
<reference evidence="2" key="1">
    <citation type="submission" date="2024-02" db="EMBL/GenBank/DDBJ databases">
        <authorList>
            <consortium name="ELIXIR-Norway"/>
            <consortium name="Elixir Norway"/>
        </authorList>
    </citation>
    <scope>NUCLEOTIDE SEQUENCE</scope>
</reference>
<feature type="region of interest" description="Disordered" evidence="1">
    <location>
        <begin position="208"/>
        <end position="236"/>
    </location>
</feature>
<gene>
    <name evidence="2" type="ORF">CSSPTR1EN2_LOCUS12927</name>
</gene>
<feature type="compositionally biased region" description="Low complexity" evidence="1">
    <location>
        <begin position="93"/>
        <end position="107"/>
    </location>
</feature>
<name>A0ABP0UA89_9BRYO</name>
<dbReference type="PANTHER" id="PTHR31343:SF42">
    <property type="entry name" value="T15D22.8"/>
    <property type="match status" value="1"/>
</dbReference>
<dbReference type="Proteomes" id="UP001497512">
    <property type="component" value="Chromosome 2"/>
</dbReference>
<dbReference type="Pfam" id="PF05623">
    <property type="entry name" value="DUF789"/>
    <property type="match status" value="1"/>
</dbReference>
<dbReference type="EMBL" id="OZ019894">
    <property type="protein sequence ID" value="CAK9215778.1"/>
    <property type="molecule type" value="Genomic_DNA"/>
</dbReference>
<evidence type="ECO:0000256" key="1">
    <source>
        <dbReference type="SAM" id="MobiDB-lite"/>
    </source>
</evidence>
<sequence length="440" mass="49127">MVGSDLRRVSSTDDSLLLHQQHQQQERQYGWNHQSSSSSQAFPRPVAPPPQTSWHHPRAHSKQQYTAESAAGKRGGQRAGNGVENRLGGGNDVPGRVSLSSASSSGRLPHSNLECFLDVTTPRVKSQTLRKSCFRDPSQKRCFDPEVTPFFSLGDLWDSFDEWSAYGAGVPLMLHGYENVVQYYVPYLSALQLYTIPTRRPHVAAYRAPGVESDEGSDASSDGENESSMGPRRSQWQRRVLKDADNSSSYSALGSGPRLECSTFVNGDDEDVEVWSYFETSPPYSRVPLVDKITDLSLDFEPRYNPLRILRSVDLLPSSWLSVAWYPIYRIPTGPTLRDLAACFLTYHSLSTPMNGTSGVQRPSCSEPCDMPTLCSRETSRLALRAFGLTSYKLRGALWTSNVERRQATLLQNSASVHLKQLGVEHPDYIFFTSHSNSRH</sequence>
<evidence type="ECO:0000313" key="2">
    <source>
        <dbReference type="EMBL" id="CAK9215778.1"/>
    </source>
</evidence>